<evidence type="ECO:0000313" key="3">
    <source>
        <dbReference type="Proteomes" id="UP000094389"/>
    </source>
</evidence>
<dbReference type="OrthoDB" id="3162439at2759"/>
<sequence length="609" mass="69450">MLGHRNIVLCFDGTDCNFGPDPYTNLLKLFLTLERDDPTQQICYYQPGLGAAMSVSMNNAWDVINKLNDLADAAVAFSLDQHVQDAYRFLMRFYHEGDKIYLFGFSRGAFTARVLGSMIDRVGLLNPGLEGLIESLWSIYSAWEYAAQPSQPDYSTTLVEEFKLTFARTSSPLIEFMGLFDTINSVGLFRDRMFPFSTNLGHVKNIRHAVSLDERRAKYKLNLISPFPYKQHLVSLKTMSLECEPQQNSQDINHRDDFTKPLIASDGRARTITEDLLNKLESVGSSTDFEQLLNPNLDYSSESCKDVYNRRILSGEYQEMWFPGGHGDVGGGWQPDINGQFLSNLPLRWMFAESIRAGVRFQKSKMVGFANRYSSLDSFVSPLHDALSFKNNGLTLDISQTDKQRVLDISQLLFHKRRIPNFRSCTVLEDPSSYEDLFNSGIYLTSLKPLKAGAHTGQSITRIYQTYQELPTSPIECCDGRGNTSIWVTLCWWILELLPLGTKIENETGQWTRRYAPNLGRARSVPSCARLHWSVLWKLHCCADYKPRNLPSYAVELMDGKEPQVPDDGHELLRKLVKETKALLCKWDSESWRIVPDDLDLVMKQFGYV</sequence>
<protein>
    <recommendedName>
        <fullName evidence="1">T6SS Phospholipase effector Tle1-like catalytic domain-containing protein</fullName>
    </recommendedName>
</protein>
<dbReference type="InterPro" id="IPR029058">
    <property type="entry name" value="AB_hydrolase_fold"/>
</dbReference>
<feature type="domain" description="T6SS Phospholipase effector Tle1-like catalytic" evidence="1">
    <location>
        <begin position="5"/>
        <end position="353"/>
    </location>
</feature>
<dbReference type="Pfam" id="PF09994">
    <property type="entry name" value="T6SS_Tle1-like_cat"/>
    <property type="match status" value="1"/>
</dbReference>
<gene>
    <name evidence="2" type="ORF">CYBJADRAFT_151069</name>
</gene>
<evidence type="ECO:0000259" key="1">
    <source>
        <dbReference type="Pfam" id="PF09994"/>
    </source>
</evidence>
<keyword evidence="3" id="KW-1185">Reference proteome</keyword>
<dbReference type="STRING" id="983966.A0A1E4S2N9"/>
<dbReference type="AlphaFoldDB" id="A0A1E4S2N9"/>
<dbReference type="PANTHER" id="PTHR33840:SF2">
    <property type="entry name" value="TLE1 PHOSPHOLIPASE DOMAIN-CONTAINING PROTEIN"/>
    <property type="match status" value="1"/>
</dbReference>
<evidence type="ECO:0000313" key="2">
    <source>
        <dbReference type="EMBL" id="ODV73745.1"/>
    </source>
</evidence>
<proteinExistence type="predicted"/>
<dbReference type="SUPFAM" id="SSF53474">
    <property type="entry name" value="alpha/beta-Hydrolases"/>
    <property type="match status" value="1"/>
</dbReference>
<reference evidence="2 3" key="1">
    <citation type="journal article" date="2016" name="Proc. Natl. Acad. Sci. U.S.A.">
        <title>Comparative genomics of biotechnologically important yeasts.</title>
        <authorList>
            <person name="Riley R."/>
            <person name="Haridas S."/>
            <person name="Wolfe K.H."/>
            <person name="Lopes M.R."/>
            <person name="Hittinger C.T."/>
            <person name="Goeker M."/>
            <person name="Salamov A.A."/>
            <person name="Wisecaver J.H."/>
            <person name="Long T.M."/>
            <person name="Calvey C.H."/>
            <person name="Aerts A.L."/>
            <person name="Barry K.W."/>
            <person name="Choi C."/>
            <person name="Clum A."/>
            <person name="Coughlan A.Y."/>
            <person name="Deshpande S."/>
            <person name="Douglass A.P."/>
            <person name="Hanson S.J."/>
            <person name="Klenk H.-P."/>
            <person name="LaButti K.M."/>
            <person name="Lapidus A."/>
            <person name="Lindquist E.A."/>
            <person name="Lipzen A.M."/>
            <person name="Meier-Kolthoff J.P."/>
            <person name="Ohm R.A."/>
            <person name="Otillar R.P."/>
            <person name="Pangilinan J.L."/>
            <person name="Peng Y."/>
            <person name="Rokas A."/>
            <person name="Rosa C.A."/>
            <person name="Scheuner C."/>
            <person name="Sibirny A.A."/>
            <person name="Slot J.C."/>
            <person name="Stielow J.B."/>
            <person name="Sun H."/>
            <person name="Kurtzman C.P."/>
            <person name="Blackwell M."/>
            <person name="Grigoriev I.V."/>
            <person name="Jeffries T.W."/>
        </authorList>
    </citation>
    <scope>NUCLEOTIDE SEQUENCE [LARGE SCALE GENOMIC DNA]</scope>
    <source>
        <strain evidence="3">ATCC 18201 / CBS 1600 / BCRC 20928 / JCM 3617 / NBRC 0987 / NRRL Y-1542</strain>
    </source>
</reference>
<organism evidence="2 3">
    <name type="scientific">Cyberlindnera jadinii (strain ATCC 18201 / CBS 1600 / BCRC 20928 / JCM 3617 / NBRC 0987 / NRRL Y-1542)</name>
    <name type="common">Torula yeast</name>
    <name type="synonym">Candida utilis</name>
    <dbReference type="NCBI Taxonomy" id="983966"/>
    <lineage>
        <taxon>Eukaryota</taxon>
        <taxon>Fungi</taxon>
        <taxon>Dikarya</taxon>
        <taxon>Ascomycota</taxon>
        <taxon>Saccharomycotina</taxon>
        <taxon>Saccharomycetes</taxon>
        <taxon>Phaffomycetales</taxon>
        <taxon>Phaffomycetaceae</taxon>
        <taxon>Cyberlindnera</taxon>
    </lineage>
</organism>
<dbReference type="Proteomes" id="UP000094389">
    <property type="component" value="Unassembled WGS sequence"/>
</dbReference>
<dbReference type="PANTHER" id="PTHR33840">
    <property type="match status" value="1"/>
</dbReference>
<dbReference type="InterPro" id="IPR018712">
    <property type="entry name" value="Tle1-like_cat"/>
</dbReference>
<dbReference type="OMA" id="FENAWMQ"/>
<dbReference type="EMBL" id="KV453930">
    <property type="protein sequence ID" value="ODV73745.1"/>
    <property type="molecule type" value="Genomic_DNA"/>
</dbReference>
<accession>A0A1E4S2N9</accession>
<name>A0A1E4S2N9_CYBJN</name>
<dbReference type="GeneID" id="30987752"/>
<dbReference type="RefSeq" id="XP_020070784.1">
    <property type="nucleotide sequence ID" value="XM_020213356.1"/>
</dbReference>